<dbReference type="EMBL" id="JAUSTO010000001">
    <property type="protein sequence ID" value="MDQ0151498.1"/>
    <property type="molecule type" value="Genomic_DNA"/>
</dbReference>
<evidence type="ECO:0000256" key="8">
    <source>
        <dbReference type="ARBA" id="ARBA00072274"/>
    </source>
</evidence>
<dbReference type="Gene3D" id="2.30.22.10">
    <property type="entry name" value="Head domain of nucleotide exchange factor GrpE"/>
    <property type="match status" value="1"/>
</dbReference>
<dbReference type="InterPro" id="IPR009012">
    <property type="entry name" value="GrpE_head"/>
</dbReference>
<accession>A0AAE3V869</accession>
<comment type="subcellular location">
    <subcellularLocation>
        <location evidence="1 10">Cytoplasm</location>
    </subcellularLocation>
</comment>
<proteinExistence type="inferred from homology"/>
<dbReference type="Gene3D" id="3.90.20.20">
    <property type="match status" value="1"/>
</dbReference>
<keyword evidence="6 10" id="KW-0143">Chaperone</keyword>
<dbReference type="GO" id="GO:0051082">
    <property type="term" value="F:unfolded protein binding"/>
    <property type="evidence" value="ECO:0007669"/>
    <property type="project" value="TreeGrafter"/>
</dbReference>
<dbReference type="Proteomes" id="UP001241537">
    <property type="component" value="Unassembled WGS sequence"/>
</dbReference>
<evidence type="ECO:0000256" key="9">
    <source>
        <dbReference type="ARBA" id="ARBA00076414"/>
    </source>
</evidence>
<dbReference type="NCBIfam" id="NF010738">
    <property type="entry name" value="PRK14140.1"/>
    <property type="match status" value="1"/>
</dbReference>
<dbReference type="PROSITE" id="PS01071">
    <property type="entry name" value="GRPE"/>
    <property type="match status" value="1"/>
</dbReference>
<keyword evidence="15" id="KW-1185">Reference proteome</keyword>
<protein>
    <recommendedName>
        <fullName evidence="8 10">Protein GrpE</fullName>
    </recommendedName>
    <alternativeName>
        <fullName evidence="9 10">HSP-70 cofactor</fullName>
    </alternativeName>
</protein>
<evidence type="ECO:0000256" key="13">
    <source>
        <dbReference type="SAM" id="MobiDB-lite"/>
    </source>
</evidence>
<evidence type="ECO:0000256" key="6">
    <source>
        <dbReference type="ARBA" id="ARBA00023186"/>
    </source>
</evidence>
<dbReference type="PRINTS" id="PR00773">
    <property type="entry name" value="GRPEPROTEIN"/>
</dbReference>
<evidence type="ECO:0000256" key="5">
    <source>
        <dbReference type="ARBA" id="ARBA00023016"/>
    </source>
</evidence>
<dbReference type="RefSeq" id="WP_307252033.1">
    <property type="nucleotide sequence ID" value="NZ_JAUSTO010000001.1"/>
</dbReference>
<dbReference type="InterPro" id="IPR013805">
    <property type="entry name" value="GrpE_CC"/>
</dbReference>
<dbReference type="SUPFAM" id="SSF51064">
    <property type="entry name" value="Head domain of nucleotide exchange factor GrpE"/>
    <property type="match status" value="1"/>
</dbReference>
<evidence type="ECO:0000313" key="14">
    <source>
        <dbReference type="EMBL" id="MDQ0151498.1"/>
    </source>
</evidence>
<evidence type="ECO:0000256" key="4">
    <source>
        <dbReference type="ARBA" id="ARBA00022490"/>
    </source>
</evidence>
<evidence type="ECO:0000256" key="12">
    <source>
        <dbReference type="RuleBase" id="RU004478"/>
    </source>
</evidence>
<feature type="compositionally biased region" description="Basic and acidic residues" evidence="13">
    <location>
        <begin position="1"/>
        <end position="17"/>
    </location>
</feature>
<organism evidence="14 15">
    <name type="scientific">Moryella indoligenes</name>
    <dbReference type="NCBI Taxonomy" id="371674"/>
    <lineage>
        <taxon>Bacteria</taxon>
        <taxon>Bacillati</taxon>
        <taxon>Bacillota</taxon>
        <taxon>Clostridia</taxon>
        <taxon>Lachnospirales</taxon>
        <taxon>Lachnospiraceae</taxon>
        <taxon>Moryella</taxon>
    </lineage>
</organism>
<feature type="compositionally biased region" description="Basic and acidic residues" evidence="13">
    <location>
        <begin position="38"/>
        <end position="47"/>
    </location>
</feature>
<dbReference type="GO" id="GO:0000774">
    <property type="term" value="F:adenyl-nucleotide exchange factor activity"/>
    <property type="evidence" value="ECO:0007669"/>
    <property type="project" value="InterPro"/>
</dbReference>
<dbReference type="HAMAP" id="MF_01151">
    <property type="entry name" value="GrpE"/>
    <property type="match status" value="1"/>
</dbReference>
<feature type="compositionally biased region" description="Low complexity" evidence="13">
    <location>
        <begin position="65"/>
        <end position="74"/>
    </location>
</feature>
<feature type="region of interest" description="Disordered" evidence="13">
    <location>
        <begin position="1"/>
        <end position="97"/>
    </location>
</feature>
<dbReference type="PANTHER" id="PTHR21237">
    <property type="entry name" value="GRPE PROTEIN"/>
    <property type="match status" value="1"/>
</dbReference>
<evidence type="ECO:0000256" key="7">
    <source>
        <dbReference type="ARBA" id="ARBA00053401"/>
    </source>
</evidence>
<gene>
    <name evidence="10" type="primary">grpE</name>
    <name evidence="14" type="ORF">J2S20_000172</name>
</gene>
<dbReference type="GO" id="GO:0042803">
    <property type="term" value="F:protein homodimerization activity"/>
    <property type="evidence" value="ECO:0007669"/>
    <property type="project" value="InterPro"/>
</dbReference>
<evidence type="ECO:0000256" key="3">
    <source>
        <dbReference type="ARBA" id="ARBA00011738"/>
    </source>
</evidence>
<dbReference type="CDD" id="cd00446">
    <property type="entry name" value="GrpE"/>
    <property type="match status" value="1"/>
</dbReference>
<dbReference type="GO" id="GO:0051087">
    <property type="term" value="F:protein-folding chaperone binding"/>
    <property type="evidence" value="ECO:0007669"/>
    <property type="project" value="InterPro"/>
</dbReference>
<dbReference type="FunFam" id="2.30.22.10:FF:000001">
    <property type="entry name" value="Protein GrpE"/>
    <property type="match status" value="1"/>
</dbReference>
<evidence type="ECO:0000256" key="10">
    <source>
        <dbReference type="HAMAP-Rule" id="MF_01151"/>
    </source>
</evidence>
<dbReference type="AlphaFoldDB" id="A0AAE3V869"/>
<reference evidence="14" key="1">
    <citation type="submission" date="2023-07" db="EMBL/GenBank/DDBJ databases">
        <title>Genomic Encyclopedia of Type Strains, Phase IV (KMG-IV): sequencing the most valuable type-strain genomes for metagenomic binning, comparative biology and taxonomic classification.</title>
        <authorList>
            <person name="Goeker M."/>
        </authorList>
    </citation>
    <scope>NUCLEOTIDE SEQUENCE</scope>
    <source>
        <strain evidence="14">DSM 19659</strain>
    </source>
</reference>
<dbReference type="GO" id="GO:0005737">
    <property type="term" value="C:cytoplasm"/>
    <property type="evidence" value="ECO:0007669"/>
    <property type="project" value="UniProtKB-SubCell"/>
</dbReference>
<evidence type="ECO:0000313" key="15">
    <source>
        <dbReference type="Proteomes" id="UP001241537"/>
    </source>
</evidence>
<comment type="similarity">
    <text evidence="2 10 12">Belongs to the GrpE family.</text>
</comment>
<dbReference type="SUPFAM" id="SSF58014">
    <property type="entry name" value="Coiled-coil domain of nucleotide exchange factor GrpE"/>
    <property type="match status" value="1"/>
</dbReference>
<feature type="compositionally biased region" description="Basic and acidic residues" evidence="13">
    <location>
        <begin position="76"/>
        <end position="97"/>
    </location>
</feature>
<evidence type="ECO:0000256" key="2">
    <source>
        <dbReference type="ARBA" id="ARBA00009054"/>
    </source>
</evidence>
<name>A0AAE3V869_9FIRM</name>
<dbReference type="GO" id="GO:0006457">
    <property type="term" value="P:protein folding"/>
    <property type="evidence" value="ECO:0007669"/>
    <property type="project" value="InterPro"/>
</dbReference>
<comment type="caution">
    <text evidence="14">The sequence shown here is derived from an EMBL/GenBank/DDBJ whole genome shotgun (WGS) entry which is preliminary data.</text>
</comment>
<dbReference type="PANTHER" id="PTHR21237:SF23">
    <property type="entry name" value="GRPE PROTEIN HOMOLOG, MITOCHONDRIAL"/>
    <property type="match status" value="1"/>
</dbReference>
<evidence type="ECO:0000256" key="1">
    <source>
        <dbReference type="ARBA" id="ARBA00004496"/>
    </source>
</evidence>
<evidence type="ECO:0000256" key="11">
    <source>
        <dbReference type="RuleBase" id="RU000639"/>
    </source>
</evidence>
<keyword evidence="5 10" id="KW-0346">Stress response</keyword>
<comment type="subunit">
    <text evidence="3 10">Homodimer.</text>
</comment>
<dbReference type="InterPro" id="IPR000740">
    <property type="entry name" value="GrpE"/>
</dbReference>
<sequence length="236" mass="26372">MNEYRKEDGTEQKEKVAGAETEVNAPVGGESSGQAECEAQRTSKEAEEVSENQPEEQKSSEELAAEAAAMAAVAEESDKSAPETGRAKPKQDAKDEKIEELTDRLKRNLAEFDNFRKRTEKEKMAMFDLGAKNVLEKLLPVIDNFERSLESAPDAPELKPYADGMEMIYRQLLKNLEEAGAKPMDAKGKPFDPALHNAVMHVEDESLEENVVVEEFQKGYYYKDGVLRHSMVKVAN</sequence>
<comment type="function">
    <text evidence="7 10 11">Participates actively in the response to hyperosmotic and heat shock by preventing the aggregation of stress-denatured proteins, in association with DnaK and GrpE. It is the nucleotide exchange factor for DnaK and may function as a thermosensor. Unfolded proteins bind initially to DnaJ; upon interaction with the DnaJ-bound protein, DnaK hydrolyzes its bound ATP, resulting in the formation of a stable complex. GrpE releases ADP from DnaK; ATP binding to DnaK triggers the release of the substrate protein, thus completing the reaction cycle. Several rounds of ATP-dependent interactions between DnaJ, DnaK and GrpE are required for fully efficient folding.</text>
</comment>
<dbReference type="Pfam" id="PF01025">
    <property type="entry name" value="GrpE"/>
    <property type="match status" value="1"/>
</dbReference>
<keyword evidence="4 10" id="KW-0963">Cytoplasm</keyword>